<gene>
    <name evidence="2" type="ORF">PAECIP111802_00531</name>
</gene>
<name>A0ABM8VB53_9BACL</name>
<evidence type="ECO:0000256" key="1">
    <source>
        <dbReference type="SAM" id="SignalP"/>
    </source>
</evidence>
<feature type="chain" id="PRO_5047040728" evidence="1">
    <location>
        <begin position="25"/>
        <end position="282"/>
    </location>
</feature>
<dbReference type="Proteomes" id="UP000730618">
    <property type="component" value="Unassembled WGS sequence"/>
</dbReference>
<organism evidence="2 3">
    <name type="scientific">Paenibacillus allorhizosphaerae</name>
    <dbReference type="NCBI Taxonomy" id="2849866"/>
    <lineage>
        <taxon>Bacteria</taxon>
        <taxon>Bacillati</taxon>
        <taxon>Bacillota</taxon>
        <taxon>Bacilli</taxon>
        <taxon>Bacillales</taxon>
        <taxon>Paenibacillaceae</taxon>
        <taxon>Paenibacillus</taxon>
    </lineage>
</organism>
<dbReference type="RefSeq" id="WP_218096887.1">
    <property type="nucleotide sequence ID" value="NZ_CAJVCE010000001.1"/>
</dbReference>
<feature type="signal peptide" evidence="1">
    <location>
        <begin position="1"/>
        <end position="24"/>
    </location>
</feature>
<accession>A0ABM8VB53</accession>
<protein>
    <submittedName>
        <fullName evidence="2">Uncharacterized protein</fullName>
    </submittedName>
</protein>
<proteinExistence type="predicted"/>
<reference evidence="2 3" key="1">
    <citation type="submission" date="2021-06" db="EMBL/GenBank/DDBJ databases">
        <authorList>
            <person name="Criscuolo A."/>
        </authorList>
    </citation>
    <scope>NUCLEOTIDE SEQUENCE [LARGE SCALE GENOMIC DNA]</scope>
    <source>
        <strain evidence="3">CIP 111802</strain>
    </source>
</reference>
<evidence type="ECO:0000313" key="2">
    <source>
        <dbReference type="EMBL" id="CAG7618575.1"/>
    </source>
</evidence>
<keyword evidence="3" id="KW-1185">Reference proteome</keyword>
<keyword evidence="1" id="KW-0732">Signal</keyword>
<comment type="caution">
    <text evidence="2">The sequence shown here is derived from an EMBL/GenBank/DDBJ whole genome shotgun (WGS) entry which is preliminary data.</text>
</comment>
<evidence type="ECO:0000313" key="3">
    <source>
        <dbReference type="Proteomes" id="UP000730618"/>
    </source>
</evidence>
<sequence>MKRILWLMLTFILCTTIFASTVFAKDDKGGNSGQSGTTLSAAVTGEGFRIKKQVHDWNITKSVNISRPVIERNKTFTLLYTLQAIRFLVSTKEQVGVRGTVTVTNGGGKATENLKIVSSLENISGTTVTIVPTDQLQPGQTQMYPIEILLADGNASSYKLNTQITITNHSGSLGTPKGPNPKQGGINIPINVKVETVDATATITDVAVCPAGFTCTPSDNGPWTLNDSGTISYSTMVTNISAPSSRLFTLTNTATLTESTSNQLRPGTANSLIFTGCGCTKP</sequence>
<dbReference type="EMBL" id="CAJVCE010000001">
    <property type="protein sequence ID" value="CAG7618575.1"/>
    <property type="molecule type" value="Genomic_DNA"/>
</dbReference>